<dbReference type="EMBL" id="WUAV01000001">
    <property type="protein sequence ID" value="KAF1771500.1"/>
    <property type="molecule type" value="Genomic_DNA"/>
</dbReference>
<proteinExistence type="predicted"/>
<gene>
    <name evidence="2" type="ORF">GCK72_003327</name>
</gene>
<accession>A0A6A5HTF4</accession>
<protein>
    <submittedName>
        <fullName evidence="2">Uncharacterized protein</fullName>
    </submittedName>
</protein>
<dbReference type="Proteomes" id="UP000483820">
    <property type="component" value="Chromosome I"/>
</dbReference>
<feature type="signal peptide" evidence="1">
    <location>
        <begin position="1"/>
        <end position="19"/>
    </location>
</feature>
<dbReference type="CTD" id="78773593"/>
<dbReference type="RefSeq" id="XP_053592618.1">
    <property type="nucleotide sequence ID" value="XM_053723973.1"/>
</dbReference>
<evidence type="ECO:0000313" key="3">
    <source>
        <dbReference type="Proteomes" id="UP000483820"/>
    </source>
</evidence>
<dbReference type="GeneID" id="78773593"/>
<keyword evidence="1" id="KW-0732">Signal</keyword>
<sequence length="104" mass="11695">MKLFILFSLLSLTMAQALGQTNLWDNLWQKIASALNFYGDVDEKVQDFLEPARQTVNAWKVRTCIYLNDIPPINPDVDQDPMSRALATAVIQIRIISARLVCGG</sequence>
<comment type="caution">
    <text evidence="2">The sequence shown here is derived from an EMBL/GenBank/DDBJ whole genome shotgun (WGS) entry which is preliminary data.</text>
</comment>
<dbReference type="AlphaFoldDB" id="A0A6A5HTF4"/>
<evidence type="ECO:0000313" key="2">
    <source>
        <dbReference type="EMBL" id="KAF1771500.1"/>
    </source>
</evidence>
<evidence type="ECO:0000256" key="1">
    <source>
        <dbReference type="SAM" id="SignalP"/>
    </source>
</evidence>
<name>A0A6A5HTF4_CAERE</name>
<feature type="chain" id="PRO_5025339559" evidence="1">
    <location>
        <begin position="20"/>
        <end position="104"/>
    </location>
</feature>
<reference evidence="2 3" key="1">
    <citation type="submission" date="2019-12" db="EMBL/GenBank/DDBJ databases">
        <title>Chromosome-level assembly of the Caenorhabditis remanei genome.</title>
        <authorList>
            <person name="Teterina A.A."/>
            <person name="Willis J.H."/>
            <person name="Phillips P.C."/>
        </authorList>
    </citation>
    <scope>NUCLEOTIDE SEQUENCE [LARGE SCALE GENOMIC DNA]</scope>
    <source>
        <strain evidence="2 3">PX506</strain>
        <tissue evidence="2">Whole organism</tissue>
    </source>
</reference>
<organism evidence="2 3">
    <name type="scientific">Caenorhabditis remanei</name>
    <name type="common">Caenorhabditis vulgaris</name>
    <dbReference type="NCBI Taxonomy" id="31234"/>
    <lineage>
        <taxon>Eukaryota</taxon>
        <taxon>Metazoa</taxon>
        <taxon>Ecdysozoa</taxon>
        <taxon>Nematoda</taxon>
        <taxon>Chromadorea</taxon>
        <taxon>Rhabditida</taxon>
        <taxon>Rhabditina</taxon>
        <taxon>Rhabditomorpha</taxon>
        <taxon>Rhabditoidea</taxon>
        <taxon>Rhabditidae</taxon>
        <taxon>Peloderinae</taxon>
        <taxon>Caenorhabditis</taxon>
    </lineage>
</organism>
<dbReference type="KEGG" id="crq:GCK72_003327"/>